<dbReference type="KEGG" id="drm:Dred_2796"/>
<dbReference type="HOGENOM" id="CLU_629670_0_0_9"/>
<evidence type="ECO:0000313" key="1">
    <source>
        <dbReference type="EMBL" id="ABO51300.1"/>
    </source>
</evidence>
<accession>A4J897</accession>
<evidence type="ECO:0000313" key="2">
    <source>
        <dbReference type="Proteomes" id="UP000001556"/>
    </source>
</evidence>
<keyword evidence="2" id="KW-1185">Reference proteome</keyword>
<name>A4J897_DESRM</name>
<dbReference type="STRING" id="349161.Dred_2796"/>
<dbReference type="EMBL" id="CP000612">
    <property type="protein sequence ID" value="ABO51300.1"/>
    <property type="molecule type" value="Genomic_DNA"/>
</dbReference>
<proteinExistence type="predicted"/>
<dbReference type="Proteomes" id="UP000001556">
    <property type="component" value="Chromosome"/>
</dbReference>
<protein>
    <submittedName>
        <fullName evidence="1">Uncharacterized protein</fullName>
    </submittedName>
</protein>
<dbReference type="RefSeq" id="WP_011879095.1">
    <property type="nucleotide sequence ID" value="NC_009253.1"/>
</dbReference>
<reference evidence="1 2" key="1">
    <citation type="submission" date="2007-03" db="EMBL/GenBank/DDBJ databases">
        <title>Complete sequence of Desulfotomaculum reducens MI-1.</title>
        <authorList>
            <consortium name="US DOE Joint Genome Institute"/>
            <person name="Copeland A."/>
            <person name="Lucas S."/>
            <person name="Lapidus A."/>
            <person name="Barry K."/>
            <person name="Detter J.C."/>
            <person name="Glavina del Rio T."/>
            <person name="Hammon N."/>
            <person name="Israni S."/>
            <person name="Dalin E."/>
            <person name="Tice H."/>
            <person name="Pitluck S."/>
            <person name="Sims D."/>
            <person name="Brettin T."/>
            <person name="Bruce D."/>
            <person name="Han C."/>
            <person name="Tapia R."/>
            <person name="Schmutz J."/>
            <person name="Larimer F."/>
            <person name="Land M."/>
            <person name="Hauser L."/>
            <person name="Kyrpides N."/>
            <person name="Kim E."/>
            <person name="Tebo B.M."/>
            <person name="Richardson P."/>
        </authorList>
    </citation>
    <scope>NUCLEOTIDE SEQUENCE [LARGE SCALE GENOMIC DNA]</scope>
    <source>
        <strain evidence="1 2">MI-1</strain>
    </source>
</reference>
<sequence>MSDFFVAWDKELQNQINDKIQTVVKDTLKKYWVNNGLYPRSIYLQDPKRYRTTQRMIYVAVSSFGPEKIFPSVKTIAEMAACSTRAVYEAFDMFEQDGLMLRFSTVKMDNQGVQDTGIKVLFRPEDPFNISNPDPKHIAFIKNAVVKSLECKKEVKDFDTVLLTKNSAHLLKFLGITIDSEWLSETVINKPIRKQQQINKQDTASEGIGGTAVGAVGGSEPDAVWCTEPSSLGGTAPGAHKHIPNIKHKPNIKITTTDSESERLVKTSEQENVVVDLDKEEITNEELEDAPVFDLPEELYSQSLWRNLPQRKHQEQKQKAAVQSEQKEIPLDSELEDIYKYIAMNFGVEVNQKFIKKLALKHWHKGGLEHFLNTVLAVIQYAENKDIKFEAVLTKALEEGWQPNKRVRSKHPLMSNDRANQANQRKQALMRTMYS</sequence>
<gene>
    <name evidence="1" type="ordered locus">Dred_2796</name>
</gene>
<dbReference type="AlphaFoldDB" id="A4J897"/>
<organism evidence="1 2">
    <name type="scientific">Desulforamulus reducens (strain ATCC BAA-1160 / DSM 100696 / MI-1)</name>
    <name type="common">Desulfotomaculum reducens</name>
    <dbReference type="NCBI Taxonomy" id="349161"/>
    <lineage>
        <taxon>Bacteria</taxon>
        <taxon>Bacillati</taxon>
        <taxon>Bacillota</taxon>
        <taxon>Clostridia</taxon>
        <taxon>Eubacteriales</taxon>
        <taxon>Peptococcaceae</taxon>
        <taxon>Desulforamulus</taxon>
    </lineage>
</organism>